<proteinExistence type="inferred from homology"/>
<dbReference type="EC" id="3.1.26.11" evidence="4"/>
<comment type="similarity">
    <text evidence="3">Belongs to the RNase Z family.</text>
</comment>
<feature type="compositionally biased region" description="Pro residues" evidence="11">
    <location>
        <begin position="126"/>
        <end position="137"/>
    </location>
</feature>
<evidence type="ECO:0000313" key="13">
    <source>
        <dbReference type="EMBL" id="KAG5460487.1"/>
    </source>
</evidence>
<evidence type="ECO:0000256" key="3">
    <source>
        <dbReference type="ARBA" id="ARBA00007823"/>
    </source>
</evidence>
<dbReference type="AlphaFoldDB" id="A0A8H7ZWK1"/>
<sequence>MRTQGAPPDMPPPSPFPGRAAAAARRWRGGGAALLAAPLARCRAGGCGAPPLARTNVNFVQILKPATGDGPPVVTVHAEYERYLFNCPEGTQRTLSEGNFSKGKIRNVFFTRLAAENHLGLAEGFRPPPPPPPPPPHHGWAVESEGGDVETGTNGSDLAHKRNILSNIFRGPTQKEKETSRSRHSAMLKDVTRRRVAFAFRTLAAASSVDPAMFLGQPPEMMLDGDGAVSGAVPDPLGYRTSAVEAEPDSAHSPSSEEGSRAGPMPEVVCYICHRPITPGRVDVEAAERLGVAHNRGLAELTYGRTVYKEDGEEVHPHQVLGPPKLGPVSFVFLRRLGDSDLEPAAGAR</sequence>
<dbReference type="GO" id="GO:0042781">
    <property type="term" value="F:3'-tRNA processing endoribonuclease activity"/>
    <property type="evidence" value="ECO:0007669"/>
    <property type="project" value="UniProtKB-EC"/>
</dbReference>
<name>A0A8H7ZWK1_9FUNG</name>
<evidence type="ECO:0000256" key="11">
    <source>
        <dbReference type="SAM" id="MobiDB-lite"/>
    </source>
</evidence>
<comment type="catalytic activity">
    <reaction evidence="1">
        <text>Endonucleolytic cleavage of RNA, removing extra 3' nucleotides from tRNA precursor, generating 3' termini of tRNAs. A 3'-hydroxy group is left at the tRNA terminus and a 5'-phosphoryl group is left at the trailer molecule.</text>
        <dbReference type="EC" id="3.1.26.11"/>
    </reaction>
</comment>
<evidence type="ECO:0000256" key="7">
    <source>
        <dbReference type="ARBA" id="ARBA00022723"/>
    </source>
</evidence>
<keyword evidence="5" id="KW-0819">tRNA processing</keyword>
<feature type="region of interest" description="Disordered" evidence="11">
    <location>
        <begin position="124"/>
        <end position="185"/>
    </location>
</feature>
<feature type="region of interest" description="Disordered" evidence="11">
    <location>
        <begin position="1"/>
        <end position="20"/>
    </location>
</feature>
<dbReference type="Proteomes" id="UP000673691">
    <property type="component" value="Unassembled WGS sequence"/>
</dbReference>
<dbReference type="PANTHER" id="PTHR12553">
    <property type="entry name" value="ZINC PHOSPHODIESTERASE ELAC PROTEIN 2"/>
    <property type="match status" value="1"/>
</dbReference>
<keyword evidence="14" id="KW-1185">Reference proteome</keyword>
<evidence type="ECO:0000256" key="9">
    <source>
        <dbReference type="ARBA" id="ARBA00022801"/>
    </source>
</evidence>
<feature type="domain" description="tRNase Z endonuclease" evidence="12">
    <location>
        <begin position="62"/>
        <end position="115"/>
    </location>
</feature>
<evidence type="ECO:0000256" key="5">
    <source>
        <dbReference type="ARBA" id="ARBA00022694"/>
    </source>
</evidence>
<comment type="caution">
    <text evidence="13">The sequence shown here is derived from an EMBL/GenBank/DDBJ whole genome shotgun (WGS) entry which is preliminary data.</text>
</comment>
<evidence type="ECO:0000256" key="1">
    <source>
        <dbReference type="ARBA" id="ARBA00000402"/>
    </source>
</evidence>
<dbReference type="InterPro" id="IPR036866">
    <property type="entry name" value="RibonucZ/Hydroxyglut_hydro"/>
</dbReference>
<organism evidence="13 14">
    <name type="scientific">Olpidium bornovanus</name>
    <dbReference type="NCBI Taxonomy" id="278681"/>
    <lineage>
        <taxon>Eukaryota</taxon>
        <taxon>Fungi</taxon>
        <taxon>Fungi incertae sedis</taxon>
        <taxon>Olpidiomycota</taxon>
        <taxon>Olpidiomycotina</taxon>
        <taxon>Olpidiomycetes</taxon>
        <taxon>Olpidiales</taxon>
        <taxon>Olpidiaceae</taxon>
        <taxon>Olpidium</taxon>
    </lineage>
</organism>
<feature type="region of interest" description="Disordered" evidence="11">
    <location>
        <begin position="232"/>
        <end position="263"/>
    </location>
</feature>
<gene>
    <name evidence="13" type="ORF">BJ554DRAFT_7460</name>
</gene>
<evidence type="ECO:0000256" key="2">
    <source>
        <dbReference type="ARBA" id="ARBA00001947"/>
    </source>
</evidence>
<keyword evidence="10" id="KW-0862">Zinc</keyword>
<evidence type="ECO:0000256" key="8">
    <source>
        <dbReference type="ARBA" id="ARBA00022759"/>
    </source>
</evidence>
<dbReference type="OrthoDB" id="527344at2759"/>
<evidence type="ECO:0000256" key="10">
    <source>
        <dbReference type="ARBA" id="ARBA00022833"/>
    </source>
</evidence>
<evidence type="ECO:0000256" key="6">
    <source>
        <dbReference type="ARBA" id="ARBA00022722"/>
    </source>
</evidence>
<accession>A0A8H7ZWK1</accession>
<dbReference type="GO" id="GO:0046872">
    <property type="term" value="F:metal ion binding"/>
    <property type="evidence" value="ECO:0007669"/>
    <property type="project" value="UniProtKB-KW"/>
</dbReference>
<dbReference type="GO" id="GO:0005739">
    <property type="term" value="C:mitochondrion"/>
    <property type="evidence" value="ECO:0007669"/>
    <property type="project" value="TreeGrafter"/>
</dbReference>
<dbReference type="EMBL" id="JAEFCI010005159">
    <property type="protein sequence ID" value="KAG5460487.1"/>
    <property type="molecule type" value="Genomic_DNA"/>
</dbReference>
<keyword evidence="8" id="KW-0255">Endonuclease</keyword>
<reference evidence="13 14" key="1">
    <citation type="journal article" name="Sci. Rep.">
        <title>Genome-scale phylogenetic analyses confirm Olpidium as the closest living zoosporic fungus to the non-flagellated, terrestrial fungi.</title>
        <authorList>
            <person name="Chang Y."/>
            <person name="Rochon D."/>
            <person name="Sekimoto S."/>
            <person name="Wang Y."/>
            <person name="Chovatia M."/>
            <person name="Sandor L."/>
            <person name="Salamov A."/>
            <person name="Grigoriev I.V."/>
            <person name="Stajich J.E."/>
            <person name="Spatafora J.W."/>
        </authorList>
    </citation>
    <scope>NUCLEOTIDE SEQUENCE [LARGE SCALE GENOMIC DNA]</scope>
    <source>
        <strain evidence="13">S191</strain>
    </source>
</reference>
<dbReference type="InterPro" id="IPR047151">
    <property type="entry name" value="RNZ2-like"/>
</dbReference>
<dbReference type="Gene3D" id="3.60.15.10">
    <property type="entry name" value="Ribonuclease Z/Hydroxyacylglutathione hydrolase-like"/>
    <property type="match status" value="2"/>
</dbReference>
<dbReference type="PANTHER" id="PTHR12553:SF49">
    <property type="entry name" value="ZINC PHOSPHODIESTERASE ELAC PROTEIN 2"/>
    <property type="match status" value="1"/>
</dbReference>
<protein>
    <recommendedName>
        <fullName evidence="4">ribonuclease Z</fullName>
        <ecNumber evidence="4">3.1.26.11</ecNumber>
    </recommendedName>
</protein>
<keyword evidence="6" id="KW-0540">Nuclease</keyword>
<dbReference type="Pfam" id="PF13691">
    <property type="entry name" value="Lactamase_B_4"/>
    <property type="match status" value="1"/>
</dbReference>
<evidence type="ECO:0000313" key="14">
    <source>
        <dbReference type="Proteomes" id="UP000673691"/>
    </source>
</evidence>
<comment type="cofactor">
    <cofactor evidence="2">
        <name>Zn(2+)</name>
        <dbReference type="ChEBI" id="CHEBI:29105"/>
    </cofactor>
</comment>
<keyword evidence="9" id="KW-0378">Hydrolase</keyword>
<dbReference type="GO" id="GO:1990180">
    <property type="term" value="P:mitochondrial tRNA 3'-end processing"/>
    <property type="evidence" value="ECO:0007669"/>
    <property type="project" value="TreeGrafter"/>
</dbReference>
<evidence type="ECO:0000256" key="4">
    <source>
        <dbReference type="ARBA" id="ARBA00012477"/>
    </source>
</evidence>
<evidence type="ECO:0000259" key="12">
    <source>
        <dbReference type="Pfam" id="PF13691"/>
    </source>
</evidence>
<keyword evidence="7" id="KW-0479">Metal-binding</keyword>
<dbReference type="InterPro" id="IPR027794">
    <property type="entry name" value="tRNase_Z_dom"/>
</dbReference>